<evidence type="ECO:0000313" key="2">
    <source>
        <dbReference type="EMBL" id="KAK3051053.1"/>
    </source>
</evidence>
<proteinExistence type="predicted"/>
<dbReference type="Proteomes" id="UP001271007">
    <property type="component" value="Unassembled WGS sequence"/>
</dbReference>
<protein>
    <submittedName>
        <fullName evidence="2">Uncharacterized protein</fullName>
    </submittedName>
</protein>
<evidence type="ECO:0000313" key="3">
    <source>
        <dbReference type="Proteomes" id="UP001271007"/>
    </source>
</evidence>
<comment type="caution">
    <text evidence="2">The sequence shown here is derived from an EMBL/GenBank/DDBJ whole genome shotgun (WGS) entry which is preliminary data.</text>
</comment>
<organism evidence="2 3">
    <name type="scientific">Extremus antarcticus</name>
    <dbReference type="NCBI Taxonomy" id="702011"/>
    <lineage>
        <taxon>Eukaryota</taxon>
        <taxon>Fungi</taxon>
        <taxon>Dikarya</taxon>
        <taxon>Ascomycota</taxon>
        <taxon>Pezizomycotina</taxon>
        <taxon>Dothideomycetes</taxon>
        <taxon>Dothideomycetidae</taxon>
        <taxon>Mycosphaerellales</taxon>
        <taxon>Extremaceae</taxon>
        <taxon>Extremus</taxon>
    </lineage>
</organism>
<dbReference type="AlphaFoldDB" id="A0AAJ0DIV1"/>
<dbReference type="EMBL" id="JAWDJX010000028">
    <property type="protein sequence ID" value="KAK3051053.1"/>
    <property type="molecule type" value="Genomic_DNA"/>
</dbReference>
<reference evidence="2" key="1">
    <citation type="submission" date="2023-04" db="EMBL/GenBank/DDBJ databases">
        <title>Black Yeasts Isolated from many extreme environments.</title>
        <authorList>
            <person name="Coleine C."/>
            <person name="Stajich J.E."/>
            <person name="Selbmann L."/>
        </authorList>
    </citation>
    <scope>NUCLEOTIDE SEQUENCE</scope>
    <source>
        <strain evidence="2">CCFEE 5312</strain>
    </source>
</reference>
<evidence type="ECO:0000256" key="1">
    <source>
        <dbReference type="SAM" id="MobiDB-lite"/>
    </source>
</evidence>
<gene>
    <name evidence="2" type="ORF">LTR09_007803</name>
</gene>
<accession>A0AAJ0DIV1</accession>
<feature type="region of interest" description="Disordered" evidence="1">
    <location>
        <begin position="269"/>
        <end position="296"/>
    </location>
</feature>
<feature type="compositionally biased region" description="Basic and acidic residues" evidence="1">
    <location>
        <begin position="287"/>
        <end position="296"/>
    </location>
</feature>
<name>A0AAJ0DIV1_9PEZI</name>
<sequence>MPPIRRGPRIASITINAPAQELDPAADVFRDVLQMPLIDVALLSHTRGVREQLNDNTATNEAGESDWARHICTKANDDLVPRTTAFTFDYTAMYKAVHPPRRPARPDDVKKQKSVRIVPPSPALSTANLEAYNKSAESLSSVYSRSISGDKHGSRSSATLTAGIRSYNSGSTATVKESPLGAMRLASDPDVVMMAKESRRSMDGSDSDIDDAATLQARLPSVKAVSDFGDVQAWAGAAAEVKQTQKPTQTLLSSWDGPTLERPRLVVKRTRTKVPLRPQHPVTGGNDQERKYKEGERSYYKYAMLDHQ</sequence>
<keyword evidence="3" id="KW-1185">Reference proteome</keyword>